<dbReference type="Proteomes" id="UP001238163">
    <property type="component" value="Unassembled WGS sequence"/>
</dbReference>
<organism evidence="1 2">
    <name type="scientific">Oligosphaera ethanolica</name>
    <dbReference type="NCBI Taxonomy" id="760260"/>
    <lineage>
        <taxon>Bacteria</taxon>
        <taxon>Pseudomonadati</taxon>
        <taxon>Lentisphaerota</taxon>
        <taxon>Oligosphaeria</taxon>
        <taxon>Oligosphaerales</taxon>
        <taxon>Oligosphaeraceae</taxon>
        <taxon>Oligosphaera</taxon>
    </lineage>
</organism>
<comment type="caution">
    <text evidence="1">The sequence shown here is derived from an EMBL/GenBank/DDBJ whole genome shotgun (WGS) entry which is preliminary data.</text>
</comment>
<keyword evidence="2" id="KW-1185">Reference proteome</keyword>
<evidence type="ECO:0000313" key="1">
    <source>
        <dbReference type="EMBL" id="MDQ0288889.1"/>
    </source>
</evidence>
<accession>A0AAE3VER8</accession>
<dbReference type="Gene3D" id="3.40.50.2000">
    <property type="entry name" value="Glycogen Phosphorylase B"/>
    <property type="match status" value="1"/>
</dbReference>
<sequence length="331" mass="37088">MPNMPALGMGRFLPCSILSRRPYVLAAYERDFLNHVDAYERALPRDQPVTLFIQLGWQRRKAAAAAKLAQEFRAARERLPQISRVLILANEPEEVAALSAHGMEVVLCHQNAFLDERRYPILPFLGKRYDAIYIARITPFKRHVLLSEVESLYLIGDYSEKEHDYAEATLRGLPRARWSRKYTSRLIMLPINRAHCGMCLSAEEGAMFVSAEYLLCGLPVVNTANIGGRDLVMPDFAVAQVAAEPSAVAAAVRQWAAQAPPATDIREATLAMMRPHREKMLALLRDAGVADDVCARYARRIPHKLGLRCGQSPWRNMAMGLPWPAETAAAR</sequence>
<dbReference type="AlphaFoldDB" id="A0AAE3VER8"/>
<proteinExistence type="predicted"/>
<dbReference type="EMBL" id="JAUSVL010000001">
    <property type="protein sequence ID" value="MDQ0288889.1"/>
    <property type="molecule type" value="Genomic_DNA"/>
</dbReference>
<name>A0AAE3VER8_9BACT</name>
<protein>
    <submittedName>
        <fullName evidence="1">Glycosyltransferase involved in cell wall biosynthesis</fullName>
    </submittedName>
</protein>
<dbReference type="RefSeq" id="WP_307260223.1">
    <property type="nucleotide sequence ID" value="NZ_JAUSVL010000001.1"/>
</dbReference>
<gene>
    <name evidence="1" type="ORF">J3R75_000996</name>
</gene>
<dbReference type="SUPFAM" id="SSF53756">
    <property type="entry name" value="UDP-Glycosyltransferase/glycogen phosphorylase"/>
    <property type="match status" value="1"/>
</dbReference>
<evidence type="ECO:0000313" key="2">
    <source>
        <dbReference type="Proteomes" id="UP001238163"/>
    </source>
</evidence>
<reference evidence="1" key="1">
    <citation type="submission" date="2023-07" db="EMBL/GenBank/DDBJ databases">
        <title>Genomic Encyclopedia of Type Strains, Phase IV (KMG-IV): sequencing the most valuable type-strain genomes for metagenomic binning, comparative biology and taxonomic classification.</title>
        <authorList>
            <person name="Goeker M."/>
        </authorList>
    </citation>
    <scope>NUCLEOTIDE SEQUENCE</scope>
    <source>
        <strain evidence="1">DSM 24202</strain>
    </source>
</reference>